<evidence type="ECO:0000256" key="7">
    <source>
        <dbReference type="ARBA" id="ARBA00023170"/>
    </source>
</evidence>
<keyword evidence="4 10" id="KW-1133">Transmembrane helix</keyword>
<comment type="subcellular location">
    <subcellularLocation>
        <location evidence="1">Membrane</location>
        <topology evidence="1">Multi-pass membrane protein</topology>
    </subcellularLocation>
</comment>
<feature type="transmembrane region" description="Helical" evidence="10">
    <location>
        <begin position="84"/>
        <end position="104"/>
    </location>
</feature>
<comment type="caution">
    <text evidence="12">The sequence shown here is derived from an EMBL/GenBank/DDBJ whole genome shotgun (WGS) entry which is preliminary data.</text>
</comment>
<feature type="domain" description="G-protein coupled receptors family 1 profile" evidence="11">
    <location>
        <begin position="63"/>
        <end position="324"/>
    </location>
</feature>
<feature type="transmembrane region" description="Helical" evidence="10">
    <location>
        <begin position="210"/>
        <end position="236"/>
    </location>
</feature>
<feature type="transmembrane region" description="Helical" evidence="10">
    <location>
        <begin position="50"/>
        <end position="72"/>
    </location>
</feature>
<comment type="similarity">
    <text evidence="2">Belongs to the G-protein coupled receptor 1 family.</text>
</comment>
<dbReference type="SUPFAM" id="SSF81321">
    <property type="entry name" value="Family A G protein-coupled receptor-like"/>
    <property type="match status" value="1"/>
</dbReference>
<feature type="transmembrane region" description="Helical" evidence="10">
    <location>
        <begin position="257"/>
        <end position="276"/>
    </location>
</feature>
<evidence type="ECO:0000256" key="2">
    <source>
        <dbReference type="ARBA" id="ARBA00010663"/>
    </source>
</evidence>
<dbReference type="GO" id="GO:0004930">
    <property type="term" value="F:G protein-coupled receptor activity"/>
    <property type="evidence" value="ECO:0007669"/>
    <property type="project" value="UniProtKB-KW"/>
</dbReference>
<evidence type="ECO:0000259" key="11">
    <source>
        <dbReference type="PROSITE" id="PS50262"/>
    </source>
</evidence>
<dbReference type="AlphaFoldDB" id="A0AAE1NL19"/>
<gene>
    <name evidence="12" type="ORF">Pmani_036063</name>
</gene>
<protein>
    <recommendedName>
        <fullName evidence="11">G-protein coupled receptors family 1 profile domain-containing protein</fullName>
    </recommendedName>
</protein>
<evidence type="ECO:0000256" key="6">
    <source>
        <dbReference type="ARBA" id="ARBA00023136"/>
    </source>
</evidence>
<keyword evidence="8" id="KW-0807">Transducer</keyword>
<proteinExistence type="inferred from homology"/>
<dbReference type="PROSITE" id="PS50262">
    <property type="entry name" value="G_PROTEIN_RECEP_F1_2"/>
    <property type="match status" value="1"/>
</dbReference>
<sequence>MLEKNVNYTPRLDCNDTCCTSSTNTTICFAELNFTGNLTYIEPWELGVRWSYSILVMLVAVLGNVSIMVILSKNRLLLRNSVNHFILNMAVADLITGLAGPIPFTIRDTNDLWVLGGAWCYLEGYLLMLVMLVSVTTLAIISFDRMLGVVRPFHQHLKKRQSIAIIVVIWIVSALFAIPFAIYRLYTVREWEDMTERICMEVDNKMVVWWWVNVALLNWLPLTVMVISYSTIFVSFKRNTIKKNNREHPAMTHLKRRVIRMMFVVVMVFSVCWLPYQILTVSKGAFIDDSDHFHSERSKRTYNILLTVSQYMLYTNPAINPIVYALMHTTFRKAFRVTFPCFYVQKSNMVLTPGEGLQNYVWSVRSTASDVYGNDVLTQPKRNLKDRLRGNTDLKTPSALLGTSALAASIVLEHGGPTETKKKKRRFRKKNRGHSFNLDFASCTSEDDRGRHRSLSEGSGVNKHRQYTSSNKKIVKDRSWSAGGSLGGGYPVREVVITDVINPNKDDEGDLTYTSYINEGYVRDLPANGFLHTAKTRALGDLITQVIIEETSSDVEKERVL</sequence>
<keyword evidence="7" id="KW-0675">Receptor</keyword>
<name>A0AAE1NL19_9EUCA</name>
<evidence type="ECO:0000256" key="10">
    <source>
        <dbReference type="SAM" id="Phobius"/>
    </source>
</evidence>
<organism evidence="12 13">
    <name type="scientific">Petrolisthes manimaculis</name>
    <dbReference type="NCBI Taxonomy" id="1843537"/>
    <lineage>
        <taxon>Eukaryota</taxon>
        <taxon>Metazoa</taxon>
        <taxon>Ecdysozoa</taxon>
        <taxon>Arthropoda</taxon>
        <taxon>Crustacea</taxon>
        <taxon>Multicrustacea</taxon>
        <taxon>Malacostraca</taxon>
        <taxon>Eumalacostraca</taxon>
        <taxon>Eucarida</taxon>
        <taxon>Decapoda</taxon>
        <taxon>Pleocyemata</taxon>
        <taxon>Anomura</taxon>
        <taxon>Galatheoidea</taxon>
        <taxon>Porcellanidae</taxon>
        <taxon>Petrolisthes</taxon>
    </lineage>
</organism>
<feature type="transmembrane region" description="Helical" evidence="10">
    <location>
        <begin position="163"/>
        <end position="186"/>
    </location>
</feature>
<feature type="region of interest" description="Disordered" evidence="9">
    <location>
        <begin position="445"/>
        <end position="474"/>
    </location>
</feature>
<reference evidence="12" key="1">
    <citation type="submission" date="2023-11" db="EMBL/GenBank/DDBJ databases">
        <title>Genome assemblies of two species of porcelain crab, Petrolisthes cinctipes and Petrolisthes manimaculis (Anomura: Porcellanidae).</title>
        <authorList>
            <person name="Angst P."/>
        </authorList>
    </citation>
    <scope>NUCLEOTIDE SEQUENCE</scope>
    <source>
        <strain evidence="12">PB745_02</strain>
        <tissue evidence="12">Gill</tissue>
    </source>
</reference>
<dbReference type="Proteomes" id="UP001292094">
    <property type="component" value="Unassembled WGS sequence"/>
</dbReference>
<dbReference type="EMBL" id="JAWZYT010005272">
    <property type="protein sequence ID" value="KAK4291082.1"/>
    <property type="molecule type" value="Genomic_DNA"/>
</dbReference>
<keyword evidence="6 10" id="KW-0472">Membrane</keyword>
<evidence type="ECO:0000313" key="12">
    <source>
        <dbReference type="EMBL" id="KAK4291082.1"/>
    </source>
</evidence>
<dbReference type="InterPro" id="IPR017452">
    <property type="entry name" value="GPCR_Rhodpsn_7TM"/>
</dbReference>
<feature type="transmembrane region" description="Helical" evidence="10">
    <location>
        <begin position="124"/>
        <end position="143"/>
    </location>
</feature>
<dbReference type="Gene3D" id="1.20.1070.10">
    <property type="entry name" value="Rhodopsin 7-helix transmembrane proteins"/>
    <property type="match status" value="1"/>
</dbReference>
<evidence type="ECO:0000256" key="1">
    <source>
        <dbReference type="ARBA" id="ARBA00004141"/>
    </source>
</evidence>
<keyword evidence="3 10" id="KW-0812">Transmembrane</keyword>
<dbReference type="Pfam" id="PF00001">
    <property type="entry name" value="7tm_1"/>
    <property type="match status" value="1"/>
</dbReference>
<keyword evidence="13" id="KW-1185">Reference proteome</keyword>
<accession>A0AAE1NL19</accession>
<dbReference type="GO" id="GO:0005886">
    <property type="term" value="C:plasma membrane"/>
    <property type="evidence" value="ECO:0007669"/>
    <property type="project" value="TreeGrafter"/>
</dbReference>
<dbReference type="PANTHER" id="PTHR24243">
    <property type="entry name" value="G-PROTEIN COUPLED RECEPTOR"/>
    <property type="match status" value="1"/>
</dbReference>
<dbReference type="PRINTS" id="PR00237">
    <property type="entry name" value="GPCRRHODOPSN"/>
</dbReference>
<evidence type="ECO:0000256" key="4">
    <source>
        <dbReference type="ARBA" id="ARBA00022989"/>
    </source>
</evidence>
<evidence type="ECO:0000256" key="9">
    <source>
        <dbReference type="SAM" id="MobiDB-lite"/>
    </source>
</evidence>
<evidence type="ECO:0000256" key="3">
    <source>
        <dbReference type="ARBA" id="ARBA00022692"/>
    </source>
</evidence>
<dbReference type="PANTHER" id="PTHR24243:SF224">
    <property type="entry name" value="G-PROTEIN COUPLED RECEPTOR 19-RELATED"/>
    <property type="match status" value="1"/>
</dbReference>
<keyword evidence="5" id="KW-0297">G-protein coupled receptor</keyword>
<evidence type="ECO:0000256" key="5">
    <source>
        <dbReference type="ARBA" id="ARBA00023040"/>
    </source>
</evidence>
<dbReference type="InterPro" id="IPR000276">
    <property type="entry name" value="GPCR_Rhodpsn"/>
</dbReference>
<evidence type="ECO:0000256" key="8">
    <source>
        <dbReference type="ARBA" id="ARBA00023224"/>
    </source>
</evidence>
<evidence type="ECO:0000313" key="13">
    <source>
        <dbReference type="Proteomes" id="UP001292094"/>
    </source>
</evidence>